<dbReference type="EMBL" id="JACHGW010000003">
    <property type="protein sequence ID" value="MBB6051905.1"/>
    <property type="molecule type" value="Genomic_DNA"/>
</dbReference>
<feature type="transmembrane region" description="Helical" evidence="5">
    <location>
        <begin position="166"/>
        <end position="189"/>
    </location>
</feature>
<keyword evidence="3 5" id="KW-1133">Transmembrane helix</keyword>
<evidence type="ECO:0000256" key="3">
    <source>
        <dbReference type="ARBA" id="ARBA00022989"/>
    </source>
</evidence>
<dbReference type="GO" id="GO:0006508">
    <property type="term" value="P:proteolysis"/>
    <property type="evidence" value="ECO:0007669"/>
    <property type="project" value="UniProtKB-KW"/>
</dbReference>
<organism evidence="7 8">
    <name type="scientific">Armatimonas rosea</name>
    <dbReference type="NCBI Taxonomy" id="685828"/>
    <lineage>
        <taxon>Bacteria</taxon>
        <taxon>Bacillati</taxon>
        <taxon>Armatimonadota</taxon>
        <taxon>Armatimonadia</taxon>
        <taxon>Armatimonadales</taxon>
        <taxon>Armatimonadaceae</taxon>
        <taxon>Armatimonas</taxon>
    </lineage>
</organism>
<evidence type="ECO:0000256" key="2">
    <source>
        <dbReference type="ARBA" id="ARBA00022692"/>
    </source>
</evidence>
<dbReference type="InterPro" id="IPR022764">
    <property type="entry name" value="Peptidase_S54_rhomboid_dom"/>
</dbReference>
<dbReference type="PANTHER" id="PTHR43066">
    <property type="entry name" value="RHOMBOID-RELATED PROTEIN"/>
    <property type="match status" value="1"/>
</dbReference>
<gene>
    <name evidence="7" type="ORF">HNQ39_003715</name>
</gene>
<protein>
    <submittedName>
        <fullName evidence="7">Membrane associated rhomboid family serine protease</fullName>
    </submittedName>
</protein>
<feature type="transmembrane region" description="Helical" evidence="5">
    <location>
        <begin position="32"/>
        <end position="53"/>
    </location>
</feature>
<dbReference type="Gene3D" id="1.20.1540.10">
    <property type="entry name" value="Rhomboid-like"/>
    <property type="match status" value="1"/>
</dbReference>
<feature type="transmembrane region" description="Helical" evidence="5">
    <location>
        <begin position="201"/>
        <end position="220"/>
    </location>
</feature>
<dbReference type="RefSeq" id="WP_184199837.1">
    <property type="nucleotide sequence ID" value="NZ_JACHGW010000003.1"/>
</dbReference>
<evidence type="ECO:0000313" key="7">
    <source>
        <dbReference type="EMBL" id="MBB6051905.1"/>
    </source>
</evidence>
<dbReference type="InterPro" id="IPR011990">
    <property type="entry name" value="TPR-like_helical_dom_sf"/>
</dbReference>
<evidence type="ECO:0000259" key="6">
    <source>
        <dbReference type="Pfam" id="PF01694"/>
    </source>
</evidence>
<dbReference type="Gene3D" id="1.25.40.10">
    <property type="entry name" value="Tetratricopeptide repeat domain"/>
    <property type="match status" value="2"/>
</dbReference>
<feature type="domain" description="Peptidase S54 rhomboid" evidence="6">
    <location>
        <begin position="70"/>
        <end position="220"/>
    </location>
</feature>
<keyword evidence="7" id="KW-0378">Hydrolase</keyword>
<dbReference type="SUPFAM" id="SSF48452">
    <property type="entry name" value="TPR-like"/>
    <property type="match status" value="1"/>
</dbReference>
<dbReference type="GO" id="GO:0004252">
    <property type="term" value="F:serine-type endopeptidase activity"/>
    <property type="evidence" value="ECO:0007669"/>
    <property type="project" value="InterPro"/>
</dbReference>
<evidence type="ECO:0000256" key="4">
    <source>
        <dbReference type="ARBA" id="ARBA00023136"/>
    </source>
</evidence>
<feature type="transmembrane region" description="Helical" evidence="5">
    <location>
        <begin position="74"/>
        <end position="98"/>
    </location>
</feature>
<feature type="transmembrane region" description="Helical" evidence="5">
    <location>
        <begin position="110"/>
        <end position="132"/>
    </location>
</feature>
<dbReference type="Pfam" id="PF13174">
    <property type="entry name" value="TPR_6"/>
    <property type="match status" value="1"/>
</dbReference>
<dbReference type="SUPFAM" id="SSF144091">
    <property type="entry name" value="Rhomboid-like"/>
    <property type="match status" value="1"/>
</dbReference>
<evidence type="ECO:0000256" key="5">
    <source>
        <dbReference type="SAM" id="Phobius"/>
    </source>
</evidence>
<sequence length="407" mass="44339">MLLLALLLLIALLVLLLTPILPMRRRQGGVANFPFVTVGLLVLNTLIFLGSLSSGEEFVRQWGLTPSHLQLVPLVSYAFLHADIFHLLGNMITLYVIGVHVEEALGNLPYLLAYLAGALLSGLAHALLCNLLSPAAASVPLIGASGAIFSVLGLFAVRFWRTRVRLFWIPAVPASVAVGIVMVLQCFLAIRSFVTDGSDQVAYTAHLSGFLFGFALAFPLKVLEQSAREYGIEDAEKALANGDLPTALRYYRELLVRTPTDGGLAHTLALVHVRLGEQDAAHRYFTEALDLFSKQGNAAAVARVYSDAQRNLLKVSLPVRLLQRVASACEDAQQYELARQALADLCQNFPHTADAELGMLKLGKLHLLKLGQPQIALGIFAEFLRLYPSSEWANHVRGLITENQNAS</sequence>
<feature type="transmembrane region" description="Helical" evidence="5">
    <location>
        <begin position="139"/>
        <end position="160"/>
    </location>
</feature>
<dbReference type="InterPro" id="IPR035952">
    <property type="entry name" value="Rhomboid-like_sf"/>
</dbReference>
<dbReference type="Pfam" id="PF01694">
    <property type="entry name" value="Rhomboid"/>
    <property type="match status" value="1"/>
</dbReference>
<keyword evidence="7" id="KW-0645">Protease</keyword>
<dbReference type="InterPro" id="IPR019734">
    <property type="entry name" value="TPR_rpt"/>
</dbReference>
<keyword evidence="4 5" id="KW-0472">Membrane</keyword>
<keyword evidence="8" id="KW-1185">Reference proteome</keyword>
<dbReference type="GO" id="GO:0016020">
    <property type="term" value="C:membrane"/>
    <property type="evidence" value="ECO:0007669"/>
    <property type="project" value="UniProtKB-SubCell"/>
</dbReference>
<comment type="subcellular location">
    <subcellularLocation>
        <location evidence="1">Membrane</location>
        <topology evidence="1">Multi-pass membrane protein</topology>
    </subcellularLocation>
</comment>
<dbReference type="Proteomes" id="UP000520814">
    <property type="component" value="Unassembled WGS sequence"/>
</dbReference>
<evidence type="ECO:0000313" key="8">
    <source>
        <dbReference type="Proteomes" id="UP000520814"/>
    </source>
</evidence>
<dbReference type="AlphaFoldDB" id="A0A7W9SS90"/>
<evidence type="ECO:0000256" key="1">
    <source>
        <dbReference type="ARBA" id="ARBA00004141"/>
    </source>
</evidence>
<comment type="caution">
    <text evidence="7">The sequence shown here is derived from an EMBL/GenBank/DDBJ whole genome shotgun (WGS) entry which is preliminary data.</text>
</comment>
<accession>A0A7W9SS90</accession>
<reference evidence="7 8" key="1">
    <citation type="submission" date="2020-08" db="EMBL/GenBank/DDBJ databases">
        <title>Genomic Encyclopedia of Type Strains, Phase IV (KMG-IV): sequencing the most valuable type-strain genomes for metagenomic binning, comparative biology and taxonomic classification.</title>
        <authorList>
            <person name="Goeker M."/>
        </authorList>
    </citation>
    <scope>NUCLEOTIDE SEQUENCE [LARGE SCALE GENOMIC DNA]</scope>
    <source>
        <strain evidence="7 8">DSM 23562</strain>
    </source>
</reference>
<proteinExistence type="predicted"/>
<keyword evidence="2 5" id="KW-0812">Transmembrane</keyword>
<name>A0A7W9SS90_ARMRO</name>